<evidence type="ECO:0000313" key="2">
    <source>
        <dbReference type="Proteomes" id="UP001239111"/>
    </source>
</evidence>
<evidence type="ECO:0000313" key="1">
    <source>
        <dbReference type="EMBL" id="KAJ8676290.1"/>
    </source>
</evidence>
<accession>A0ACC2P3D2</accession>
<proteinExistence type="predicted"/>
<gene>
    <name evidence="1" type="ORF">QAD02_012077</name>
</gene>
<organism evidence="1 2">
    <name type="scientific">Eretmocerus hayati</name>
    <dbReference type="NCBI Taxonomy" id="131215"/>
    <lineage>
        <taxon>Eukaryota</taxon>
        <taxon>Metazoa</taxon>
        <taxon>Ecdysozoa</taxon>
        <taxon>Arthropoda</taxon>
        <taxon>Hexapoda</taxon>
        <taxon>Insecta</taxon>
        <taxon>Pterygota</taxon>
        <taxon>Neoptera</taxon>
        <taxon>Endopterygota</taxon>
        <taxon>Hymenoptera</taxon>
        <taxon>Apocrita</taxon>
        <taxon>Proctotrupomorpha</taxon>
        <taxon>Chalcidoidea</taxon>
        <taxon>Aphelinidae</taxon>
        <taxon>Aphelininae</taxon>
        <taxon>Eretmocerus</taxon>
    </lineage>
</organism>
<name>A0ACC2P3D2_9HYME</name>
<reference evidence="1" key="1">
    <citation type="submission" date="2023-04" db="EMBL/GenBank/DDBJ databases">
        <title>A chromosome-level genome assembly of the parasitoid wasp Eretmocerus hayati.</title>
        <authorList>
            <person name="Zhong Y."/>
            <person name="Liu S."/>
            <person name="Liu Y."/>
        </authorList>
    </citation>
    <scope>NUCLEOTIDE SEQUENCE</scope>
    <source>
        <strain evidence="1">ZJU_SS_LIU_2023</strain>
    </source>
</reference>
<dbReference type="EMBL" id="CM056742">
    <property type="protein sequence ID" value="KAJ8676290.1"/>
    <property type="molecule type" value="Genomic_DNA"/>
</dbReference>
<protein>
    <submittedName>
        <fullName evidence="1">Uncharacterized protein</fullName>
    </submittedName>
</protein>
<keyword evidence="2" id="KW-1185">Reference proteome</keyword>
<comment type="caution">
    <text evidence="1">The sequence shown here is derived from an EMBL/GenBank/DDBJ whole genome shotgun (WGS) entry which is preliminary data.</text>
</comment>
<dbReference type="Proteomes" id="UP001239111">
    <property type="component" value="Chromosome 2"/>
</dbReference>
<sequence>MWCFSREFSRLSPYWRLAIQWLLSLKTNQHVKRCTDKLPIIKLLFDMITNIFESGVPVEVLEFPSRNVRTRSDVKCDEKKITDKTKECSGLFDDQEVTKSESDGCGSNTSGITHEFQKLAGLESFLNNDKYSDVKIHTRYQVIHAHRIILSSGNDFFAGLLHEDSVDSIHCEDFEYEVMMDVIRFIYIGKVYDLETKAKELFVAADKYKVRNLKAKCEKYLCKTVNAENVSELINFAEYYNAHSLKKEATSFLRGKTNRFSIMQSFKLG</sequence>